<dbReference type="GeneID" id="85308405"/>
<organism evidence="1 2">
    <name type="scientific">Phialemonium atrogriseum</name>
    <dbReference type="NCBI Taxonomy" id="1093897"/>
    <lineage>
        <taxon>Eukaryota</taxon>
        <taxon>Fungi</taxon>
        <taxon>Dikarya</taxon>
        <taxon>Ascomycota</taxon>
        <taxon>Pezizomycotina</taxon>
        <taxon>Sordariomycetes</taxon>
        <taxon>Sordariomycetidae</taxon>
        <taxon>Cephalothecales</taxon>
        <taxon>Cephalothecaceae</taxon>
        <taxon>Phialemonium</taxon>
    </lineage>
</organism>
<protein>
    <submittedName>
        <fullName evidence="1">Uncharacterized protein</fullName>
    </submittedName>
</protein>
<dbReference type="EMBL" id="MU839006">
    <property type="protein sequence ID" value="KAK1768200.1"/>
    <property type="molecule type" value="Genomic_DNA"/>
</dbReference>
<keyword evidence="2" id="KW-1185">Reference proteome</keyword>
<accession>A0AAJ0C134</accession>
<reference evidence="1" key="1">
    <citation type="submission" date="2023-06" db="EMBL/GenBank/DDBJ databases">
        <title>Genome-scale phylogeny and comparative genomics of the fungal order Sordariales.</title>
        <authorList>
            <consortium name="Lawrence Berkeley National Laboratory"/>
            <person name="Hensen N."/>
            <person name="Bonometti L."/>
            <person name="Westerberg I."/>
            <person name="Brannstrom I.O."/>
            <person name="Guillou S."/>
            <person name="Cros-Aarteil S."/>
            <person name="Calhoun S."/>
            <person name="Haridas S."/>
            <person name="Kuo A."/>
            <person name="Mondo S."/>
            <person name="Pangilinan J."/>
            <person name="Riley R."/>
            <person name="Labutti K."/>
            <person name="Andreopoulos B."/>
            <person name="Lipzen A."/>
            <person name="Chen C."/>
            <person name="Yanf M."/>
            <person name="Daum C."/>
            <person name="Ng V."/>
            <person name="Clum A."/>
            <person name="Steindorff A."/>
            <person name="Ohm R."/>
            <person name="Martin F."/>
            <person name="Silar P."/>
            <person name="Natvig D."/>
            <person name="Lalanne C."/>
            <person name="Gautier V."/>
            <person name="Ament-Velasquez S.L."/>
            <person name="Kruys A."/>
            <person name="Hutchinson M.I."/>
            <person name="Powell A.J."/>
            <person name="Barry K."/>
            <person name="Miller A.N."/>
            <person name="Grigoriev I.V."/>
            <person name="Debuchy R."/>
            <person name="Gladieux P."/>
            <person name="Thoren M.H."/>
            <person name="Johannesson H."/>
        </authorList>
    </citation>
    <scope>NUCLEOTIDE SEQUENCE</scope>
    <source>
        <strain evidence="1">8032-3</strain>
    </source>
</reference>
<evidence type="ECO:0000313" key="2">
    <source>
        <dbReference type="Proteomes" id="UP001244011"/>
    </source>
</evidence>
<gene>
    <name evidence="1" type="ORF">QBC33DRAFT_47368</name>
</gene>
<comment type="caution">
    <text evidence="1">The sequence shown here is derived from an EMBL/GenBank/DDBJ whole genome shotgun (WGS) entry which is preliminary data.</text>
</comment>
<dbReference type="Proteomes" id="UP001244011">
    <property type="component" value="Unassembled WGS sequence"/>
</dbReference>
<proteinExistence type="predicted"/>
<name>A0AAJ0C134_9PEZI</name>
<dbReference type="RefSeq" id="XP_060284413.1">
    <property type="nucleotide sequence ID" value="XM_060425218.1"/>
</dbReference>
<evidence type="ECO:0000313" key="1">
    <source>
        <dbReference type="EMBL" id="KAK1768200.1"/>
    </source>
</evidence>
<sequence length="184" mass="19996">MHGLAAFRPSPRHDELARLAAAHLRSDLTADDRDALQRASRRVSRSATAGSLAGLALGVWSAVRLRRIAGAAALAGRVGGMGARAERPVRVVFGDGRTEAIPDVTSSMAQLTRVGDYASYFFFGLGGLFLGGEFGFLTGTWTATQMVTLDPDRRERVENAYRNFRVDCLKKEIDRLESGHSLFL</sequence>
<dbReference type="AlphaFoldDB" id="A0AAJ0C134"/>